<accession>A0A7Y9LP57</accession>
<dbReference type="SUPFAM" id="SSF47616">
    <property type="entry name" value="GST C-terminal domain-like"/>
    <property type="match status" value="1"/>
</dbReference>
<dbReference type="InterPro" id="IPR005955">
    <property type="entry name" value="GST_Zeta"/>
</dbReference>
<dbReference type="PANTHER" id="PTHR42673:SF21">
    <property type="entry name" value="GLUTATHIONE S-TRANSFERASE YFCF"/>
    <property type="match status" value="1"/>
</dbReference>
<dbReference type="GO" id="GO:0016034">
    <property type="term" value="F:maleylacetoacetate isomerase activity"/>
    <property type="evidence" value="ECO:0007669"/>
    <property type="project" value="TreeGrafter"/>
</dbReference>
<protein>
    <submittedName>
        <fullName evidence="4">Maleylpyruvate isomerase</fullName>
        <ecNumber evidence="4">5.2.1.4</ecNumber>
    </submittedName>
</protein>
<dbReference type="GO" id="GO:0006559">
    <property type="term" value="P:L-phenylalanine catabolic process"/>
    <property type="evidence" value="ECO:0007669"/>
    <property type="project" value="TreeGrafter"/>
</dbReference>
<dbReference type="InterPro" id="IPR036249">
    <property type="entry name" value="Thioredoxin-like_sf"/>
</dbReference>
<dbReference type="EC" id="5.2.1.4" evidence="4"/>
<feature type="domain" description="GST N-terminal" evidence="2">
    <location>
        <begin position="8"/>
        <end position="91"/>
    </location>
</feature>
<reference evidence="4 5" key="1">
    <citation type="submission" date="2020-07" db="EMBL/GenBank/DDBJ databases">
        <title>Genomic Encyclopedia of Type Strains, Phase IV (KMG-V): Genome sequencing to study the core and pangenomes of soil and plant-associated prokaryotes.</title>
        <authorList>
            <person name="Whitman W."/>
        </authorList>
    </citation>
    <scope>NUCLEOTIDE SEQUENCE [LARGE SCALE GENOMIC DNA]</scope>
    <source>
        <strain evidence="4 5">SAS40</strain>
    </source>
</reference>
<dbReference type="PROSITE" id="PS50404">
    <property type="entry name" value="GST_NTER"/>
    <property type="match status" value="1"/>
</dbReference>
<dbReference type="GO" id="GO:0004364">
    <property type="term" value="F:glutathione transferase activity"/>
    <property type="evidence" value="ECO:0007669"/>
    <property type="project" value="TreeGrafter"/>
</dbReference>
<dbReference type="GO" id="GO:0050077">
    <property type="term" value="F:maleylpyruvate isomerase activity"/>
    <property type="evidence" value="ECO:0007669"/>
    <property type="project" value="UniProtKB-EC"/>
</dbReference>
<dbReference type="GO" id="GO:0005737">
    <property type="term" value="C:cytoplasm"/>
    <property type="evidence" value="ECO:0007669"/>
    <property type="project" value="InterPro"/>
</dbReference>
<comment type="similarity">
    <text evidence="1">Belongs to the GST superfamily. Zeta family.</text>
</comment>
<proteinExistence type="inferred from homology"/>
<dbReference type="NCBIfam" id="TIGR01262">
    <property type="entry name" value="maiA"/>
    <property type="match status" value="1"/>
</dbReference>
<dbReference type="Pfam" id="PF13417">
    <property type="entry name" value="GST_N_3"/>
    <property type="match status" value="1"/>
</dbReference>
<dbReference type="RefSeq" id="WP_179587792.1">
    <property type="nucleotide sequence ID" value="NZ_JACBYR010000001.1"/>
</dbReference>
<dbReference type="SUPFAM" id="SSF52833">
    <property type="entry name" value="Thioredoxin-like"/>
    <property type="match status" value="1"/>
</dbReference>
<gene>
    <name evidence="4" type="ORF">FHW18_003329</name>
</gene>
<dbReference type="InterPro" id="IPR036282">
    <property type="entry name" value="Glutathione-S-Trfase_C_sf"/>
</dbReference>
<dbReference type="PROSITE" id="PS50405">
    <property type="entry name" value="GST_CTER"/>
    <property type="match status" value="1"/>
</dbReference>
<dbReference type="InterPro" id="IPR034333">
    <property type="entry name" value="GST_Zeta_N"/>
</dbReference>
<dbReference type="Gene3D" id="3.40.30.10">
    <property type="entry name" value="Glutaredoxin"/>
    <property type="match status" value="1"/>
</dbReference>
<dbReference type="Proteomes" id="UP000542125">
    <property type="component" value="Unassembled WGS sequence"/>
</dbReference>
<evidence type="ECO:0000259" key="2">
    <source>
        <dbReference type="PROSITE" id="PS50404"/>
    </source>
</evidence>
<dbReference type="AlphaFoldDB" id="A0A7Y9LP57"/>
<keyword evidence="5" id="KW-1185">Reference proteome</keyword>
<dbReference type="EMBL" id="JACBYR010000001">
    <property type="protein sequence ID" value="NYE84058.1"/>
    <property type="molecule type" value="Genomic_DNA"/>
</dbReference>
<feature type="domain" description="GST C-terminal" evidence="3">
    <location>
        <begin position="96"/>
        <end position="223"/>
    </location>
</feature>
<dbReference type="Pfam" id="PF13410">
    <property type="entry name" value="GST_C_2"/>
    <property type="match status" value="1"/>
</dbReference>
<comment type="caution">
    <text evidence="4">The sequence shown here is derived from an EMBL/GenBank/DDBJ whole genome shotgun (WGS) entry which is preliminary data.</text>
</comment>
<keyword evidence="4" id="KW-0413">Isomerase</keyword>
<organism evidence="4 5">
    <name type="scientific">Pigmentiphaga litoralis</name>
    <dbReference type="NCBI Taxonomy" id="516702"/>
    <lineage>
        <taxon>Bacteria</taxon>
        <taxon>Pseudomonadati</taxon>
        <taxon>Pseudomonadota</taxon>
        <taxon>Betaproteobacteria</taxon>
        <taxon>Burkholderiales</taxon>
        <taxon>Alcaligenaceae</taxon>
        <taxon>Pigmentiphaga</taxon>
    </lineage>
</organism>
<dbReference type="PANTHER" id="PTHR42673">
    <property type="entry name" value="MALEYLACETOACETATE ISOMERASE"/>
    <property type="match status" value="1"/>
</dbReference>
<dbReference type="CDD" id="cd03042">
    <property type="entry name" value="GST_N_Zeta"/>
    <property type="match status" value="1"/>
</dbReference>
<sequence length="223" mass="24649">MAHAAPATDRVLHNYFRSSSAYRVRIALNLKGLPYDYVPVHLTRNGGEQFAPAFRARNPHALVPVLNDQGHEIHQSMAMLEYLEEAYPEHPLLPSDLGDRAYVRQLAMLIACEMHPINNLRVLKYLTGTLGLDEAAKTAWIHHWLGLGLAGLEAELSASPRRGQFCFGDTPTLADCCLVPQVFNAKRFALDLTPYPTVTAIVDACEAVPAFQAAHPSRQPDAE</sequence>
<dbReference type="InterPro" id="IPR010987">
    <property type="entry name" value="Glutathione-S-Trfase_C-like"/>
</dbReference>
<keyword evidence="4" id="KW-0670">Pyruvate</keyword>
<dbReference type="GO" id="GO:0006749">
    <property type="term" value="P:glutathione metabolic process"/>
    <property type="evidence" value="ECO:0007669"/>
    <property type="project" value="TreeGrafter"/>
</dbReference>
<dbReference type="SFLD" id="SFLDS00019">
    <property type="entry name" value="Glutathione_Transferase_(cytos"/>
    <property type="match status" value="1"/>
</dbReference>
<name>A0A7Y9LP57_9BURK</name>
<dbReference type="InterPro" id="IPR004045">
    <property type="entry name" value="Glutathione_S-Trfase_N"/>
</dbReference>
<dbReference type="CDD" id="cd03191">
    <property type="entry name" value="GST_C_Zeta"/>
    <property type="match status" value="1"/>
</dbReference>
<dbReference type="InterPro" id="IPR034330">
    <property type="entry name" value="GST_Zeta_C"/>
</dbReference>
<evidence type="ECO:0000313" key="4">
    <source>
        <dbReference type="EMBL" id="NYE84058.1"/>
    </source>
</evidence>
<dbReference type="InterPro" id="IPR040079">
    <property type="entry name" value="Glutathione_S-Trfase"/>
</dbReference>
<evidence type="ECO:0000259" key="3">
    <source>
        <dbReference type="PROSITE" id="PS50405"/>
    </source>
</evidence>
<dbReference type="SFLD" id="SFLDG00358">
    <property type="entry name" value="Main_(cytGST)"/>
    <property type="match status" value="1"/>
</dbReference>
<evidence type="ECO:0000313" key="5">
    <source>
        <dbReference type="Proteomes" id="UP000542125"/>
    </source>
</evidence>
<evidence type="ECO:0000256" key="1">
    <source>
        <dbReference type="ARBA" id="ARBA00010007"/>
    </source>
</evidence>
<dbReference type="Gene3D" id="1.20.1050.10">
    <property type="match status" value="1"/>
</dbReference>
<dbReference type="FunFam" id="1.20.1050.10:FF:000017">
    <property type="entry name" value="Maleylacetoacetate isomerase"/>
    <property type="match status" value="1"/>
</dbReference>